<evidence type="ECO:0000313" key="3">
    <source>
        <dbReference type="Proteomes" id="UP000218744"/>
    </source>
</evidence>
<proteinExistence type="inferred from homology"/>
<dbReference type="InterPro" id="IPR036165">
    <property type="entry name" value="YefM-like_sf"/>
</dbReference>
<evidence type="ECO:0000313" key="2">
    <source>
        <dbReference type="EMBL" id="PCS10556.1"/>
    </source>
</evidence>
<accession>A0A2A5SAM2</accession>
<protein>
    <submittedName>
        <fullName evidence="2">Uncharacterized protein</fullName>
    </submittedName>
</protein>
<dbReference type="AlphaFoldDB" id="A0A2A5SAM2"/>
<reference evidence="2 3" key="1">
    <citation type="submission" date="2014-12" db="EMBL/GenBank/DDBJ databases">
        <title>Draft genome sequences of 10 type strains of Lactococcus.</title>
        <authorList>
            <person name="Sun Z."/>
            <person name="Zhong Z."/>
            <person name="Liu W."/>
            <person name="Zhang W."/>
            <person name="Zhang H."/>
        </authorList>
    </citation>
    <scope>NUCLEOTIDE SEQUENCE [LARGE SCALE GENOMIC DNA]</scope>
    <source>
        <strain evidence="2 3">DSM 20450</strain>
    </source>
</reference>
<name>A0A2A5SAM2_LACLH</name>
<dbReference type="Proteomes" id="UP000218744">
    <property type="component" value="Unassembled WGS sequence"/>
</dbReference>
<comment type="caution">
    <text evidence="2">The sequence shown here is derived from an EMBL/GenBank/DDBJ whole genome shotgun (WGS) entry which is preliminary data.</text>
</comment>
<gene>
    <name evidence="2" type="ORF">RU90_GL001266</name>
</gene>
<comment type="similarity">
    <text evidence="1">Belongs to the phD/YefM antitoxin family.</text>
</comment>
<evidence type="ECO:0000256" key="1">
    <source>
        <dbReference type="ARBA" id="ARBA00009981"/>
    </source>
</evidence>
<dbReference type="SUPFAM" id="SSF143120">
    <property type="entry name" value="YefM-like"/>
    <property type="match status" value="1"/>
</dbReference>
<sequence>MDEGAVLLSKSDYENLLENAYIRKSQPNVEFIQDQWKQAKAGLGKEHNWQ</sequence>
<organism evidence="2 3">
    <name type="scientific">Lactococcus lactis subsp. hordniae</name>
    <dbReference type="NCBI Taxonomy" id="203404"/>
    <lineage>
        <taxon>Bacteria</taxon>
        <taxon>Bacillati</taxon>
        <taxon>Bacillota</taxon>
        <taxon>Bacilli</taxon>
        <taxon>Lactobacillales</taxon>
        <taxon>Streptococcaceae</taxon>
        <taxon>Lactococcus</taxon>
    </lineage>
</organism>
<dbReference type="EMBL" id="JXKA01000027">
    <property type="protein sequence ID" value="PCS10556.1"/>
    <property type="molecule type" value="Genomic_DNA"/>
</dbReference>